<evidence type="ECO:0000259" key="1">
    <source>
        <dbReference type="Pfam" id="PF01370"/>
    </source>
</evidence>
<organism evidence="2 3">
    <name type="scientific">Diplocloster modestus</name>
    <dbReference type="NCBI Taxonomy" id="2850322"/>
    <lineage>
        <taxon>Bacteria</taxon>
        <taxon>Bacillati</taxon>
        <taxon>Bacillota</taxon>
        <taxon>Clostridia</taxon>
        <taxon>Lachnospirales</taxon>
        <taxon>Lachnospiraceae</taxon>
        <taxon>Diplocloster</taxon>
    </lineage>
</organism>
<dbReference type="Pfam" id="PF01370">
    <property type="entry name" value="Epimerase"/>
    <property type="match status" value="1"/>
</dbReference>
<dbReference type="PANTHER" id="PTHR43242:SF1">
    <property type="entry name" value="NAD(P)-BINDING ROSSMANN-FOLD SUPERFAMILY PROTEIN"/>
    <property type="match status" value="1"/>
</dbReference>
<name>A0ABS6K198_9FIRM</name>
<dbReference type="InterPro" id="IPR036291">
    <property type="entry name" value="NAD(P)-bd_dom_sf"/>
</dbReference>
<dbReference type="EMBL" id="JAHQCX010000001">
    <property type="protein sequence ID" value="MBU9724626.1"/>
    <property type="molecule type" value="Genomic_DNA"/>
</dbReference>
<dbReference type="Proteomes" id="UP001314681">
    <property type="component" value="Unassembled WGS sequence"/>
</dbReference>
<sequence length="289" mass="33378">MGDVAIVGSEGYISQFIIKALKNCNHDQNIIKIDKIKREDIFYLDLEEPDKFDFNILDNIEYLVFTAAISGPDACAKEFEKCWKINVLGTSYVIREALKRKCKVLFFSSDAVYGDIPGCVYNELSKTQALTPYGKMKKAVEDDFKAEQNFKCIRLSYVVSAKDRFISYCLACITKHETAEIFHPFYRNCTTISDVVKVVIWLRSNWDKLDSYCLNVTGNELVSRVRMADELNRIYCDKLNYTIVTPSNEFYVNRPAITQMESLYLYNLGILEESSFTKKIQKEMENVIL</sequence>
<accession>A0ABS6K198</accession>
<evidence type="ECO:0000313" key="3">
    <source>
        <dbReference type="Proteomes" id="UP001314681"/>
    </source>
</evidence>
<reference evidence="2 3" key="1">
    <citation type="submission" date="2021-06" db="EMBL/GenBank/DDBJ databases">
        <title>Description of novel taxa of the family Lachnospiraceae.</title>
        <authorList>
            <person name="Chaplin A.V."/>
            <person name="Sokolova S.R."/>
            <person name="Pikina A.P."/>
            <person name="Korzhanova M."/>
            <person name="Belova V."/>
            <person name="Korostin D."/>
            <person name="Efimov B.A."/>
        </authorList>
    </citation>
    <scope>NUCLEOTIDE SEQUENCE [LARGE SCALE GENOMIC DNA]</scope>
    <source>
        <strain evidence="2 3">ASD4241</strain>
    </source>
</reference>
<comment type="caution">
    <text evidence="2">The sequence shown here is derived from an EMBL/GenBank/DDBJ whole genome shotgun (WGS) entry which is preliminary data.</text>
</comment>
<protein>
    <submittedName>
        <fullName evidence="2">NAD-dependent epimerase/dehydratase family protein</fullName>
    </submittedName>
</protein>
<dbReference type="InterPro" id="IPR001509">
    <property type="entry name" value="Epimerase_deHydtase"/>
</dbReference>
<feature type="domain" description="NAD-dependent epimerase/dehydratase" evidence="1">
    <location>
        <begin position="5"/>
        <end position="205"/>
    </location>
</feature>
<dbReference type="PANTHER" id="PTHR43242">
    <property type="entry name" value="NAD(P)-BINDING ROSSMANN-FOLD SUPERFAMILY PROTEIN"/>
    <property type="match status" value="1"/>
</dbReference>
<evidence type="ECO:0000313" key="2">
    <source>
        <dbReference type="EMBL" id="MBU9724626.1"/>
    </source>
</evidence>
<proteinExistence type="predicted"/>
<keyword evidence="3" id="KW-1185">Reference proteome</keyword>
<dbReference type="Gene3D" id="3.40.50.720">
    <property type="entry name" value="NAD(P)-binding Rossmann-like Domain"/>
    <property type="match status" value="1"/>
</dbReference>
<dbReference type="RefSeq" id="WP_238726125.1">
    <property type="nucleotide sequence ID" value="NZ_JAHQCX010000001.1"/>
</dbReference>
<gene>
    <name evidence="2" type="ORF">KTH90_01220</name>
</gene>
<dbReference type="SUPFAM" id="SSF51735">
    <property type="entry name" value="NAD(P)-binding Rossmann-fold domains"/>
    <property type="match status" value="1"/>
</dbReference>